<dbReference type="AlphaFoldDB" id="A0AAP0NPV1"/>
<accession>A0AAP0NPV1</accession>
<organism evidence="1 2">
    <name type="scientific">Stephania yunnanensis</name>
    <dbReference type="NCBI Taxonomy" id="152371"/>
    <lineage>
        <taxon>Eukaryota</taxon>
        <taxon>Viridiplantae</taxon>
        <taxon>Streptophyta</taxon>
        <taxon>Embryophyta</taxon>
        <taxon>Tracheophyta</taxon>
        <taxon>Spermatophyta</taxon>
        <taxon>Magnoliopsida</taxon>
        <taxon>Ranunculales</taxon>
        <taxon>Menispermaceae</taxon>
        <taxon>Menispermoideae</taxon>
        <taxon>Cissampelideae</taxon>
        <taxon>Stephania</taxon>
    </lineage>
</organism>
<evidence type="ECO:0000313" key="1">
    <source>
        <dbReference type="EMBL" id="KAK9113829.1"/>
    </source>
</evidence>
<comment type="caution">
    <text evidence="1">The sequence shown here is derived from an EMBL/GenBank/DDBJ whole genome shotgun (WGS) entry which is preliminary data.</text>
</comment>
<keyword evidence="2" id="KW-1185">Reference proteome</keyword>
<evidence type="ECO:0000313" key="2">
    <source>
        <dbReference type="Proteomes" id="UP001420932"/>
    </source>
</evidence>
<gene>
    <name evidence="1" type="ORF">Syun_020626</name>
</gene>
<protein>
    <submittedName>
        <fullName evidence="1">Uncharacterized protein</fullName>
    </submittedName>
</protein>
<name>A0AAP0NPV1_9MAGN</name>
<dbReference type="Proteomes" id="UP001420932">
    <property type="component" value="Unassembled WGS sequence"/>
</dbReference>
<proteinExistence type="predicted"/>
<sequence length="111" mass="11586">MERGGGGGLRGTILIKRRALRRERGGLGAVGERGGWGGGGCVRCERCGEDSGFPKAGAAVVGGDGDFMVGAAMGTRFVLAFKASDDVFERRNAFVSRCRALSLIKAYMGKV</sequence>
<dbReference type="EMBL" id="JBBNAF010000009">
    <property type="protein sequence ID" value="KAK9113829.1"/>
    <property type="molecule type" value="Genomic_DNA"/>
</dbReference>
<reference evidence="1 2" key="1">
    <citation type="submission" date="2024-01" db="EMBL/GenBank/DDBJ databases">
        <title>Genome assemblies of Stephania.</title>
        <authorList>
            <person name="Yang L."/>
        </authorList>
    </citation>
    <scope>NUCLEOTIDE SEQUENCE [LARGE SCALE GENOMIC DNA]</scope>
    <source>
        <strain evidence="1">YNDBR</strain>
        <tissue evidence="1">Leaf</tissue>
    </source>
</reference>